<dbReference type="AlphaFoldDB" id="A0A2A6BSH9"/>
<protein>
    <submittedName>
        <fullName evidence="1">F-box domain-containing protein</fullName>
    </submittedName>
</protein>
<sequence>MSMRETPTQSETETDMDPHEAYLSVKYSMKPATFSAFELQPQLGNEDYLSNLPDDCLRLVFGFLNRIHMKTLSRVSQKLHSLSINLSNVSTGFEFIMEVRRDSDYIWSKYSLQRSLDDPNHQILVPKEIKGLKIERIAVPADQHENLSTLILSLNLQRLIVRNVDNPNVVNAKFMEDFASSNRMGYMPETVSDKLIENLPRFYYLGNLSLRVPTEALSEQVVWKIEGMLHQFAFYFLGWKALCIMLARGVVGEVIVEDVTEAVAWTEVAEAECICALLPASASASSFNLIEPTPRRLHLVTIIHNAITVTVRPTASLKLTKSAMRYWLKIDTVMIPAMINAIDPSADAACCCTRSTGARALIPD</sequence>
<dbReference type="PROSITE" id="PS50181">
    <property type="entry name" value="FBOX"/>
    <property type="match status" value="1"/>
</dbReference>
<dbReference type="CDD" id="cd09917">
    <property type="entry name" value="F-box_SF"/>
    <property type="match status" value="1"/>
</dbReference>
<dbReference type="EnsemblMetazoa" id="PPA37164.1">
    <property type="protein sequence ID" value="PPA37164.1"/>
    <property type="gene ID" value="WBGene00275533"/>
</dbReference>
<accession>A0A2A6BSH9</accession>
<dbReference type="InterPro" id="IPR036047">
    <property type="entry name" value="F-box-like_dom_sf"/>
</dbReference>
<organism evidence="1 2">
    <name type="scientific">Pristionchus pacificus</name>
    <name type="common">Parasitic nematode worm</name>
    <dbReference type="NCBI Taxonomy" id="54126"/>
    <lineage>
        <taxon>Eukaryota</taxon>
        <taxon>Metazoa</taxon>
        <taxon>Ecdysozoa</taxon>
        <taxon>Nematoda</taxon>
        <taxon>Chromadorea</taxon>
        <taxon>Rhabditida</taxon>
        <taxon>Rhabditina</taxon>
        <taxon>Diplogasteromorpha</taxon>
        <taxon>Diplogasteroidea</taxon>
        <taxon>Neodiplogasteridae</taxon>
        <taxon>Pristionchus</taxon>
    </lineage>
</organism>
<proteinExistence type="predicted"/>
<gene>
    <name evidence="1" type="primary">WBGene00275533</name>
</gene>
<evidence type="ECO:0000313" key="2">
    <source>
        <dbReference type="Proteomes" id="UP000005239"/>
    </source>
</evidence>
<dbReference type="Pfam" id="PF00646">
    <property type="entry name" value="F-box"/>
    <property type="match status" value="1"/>
</dbReference>
<reference evidence="2" key="1">
    <citation type="journal article" date="2008" name="Nat. Genet.">
        <title>The Pristionchus pacificus genome provides a unique perspective on nematode lifestyle and parasitism.</title>
        <authorList>
            <person name="Dieterich C."/>
            <person name="Clifton S.W."/>
            <person name="Schuster L.N."/>
            <person name="Chinwalla A."/>
            <person name="Delehaunty K."/>
            <person name="Dinkelacker I."/>
            <person name="Fulton L."/>
            <person name="Fulton R."/>
            <person name="Godfrey J."/>
            <person name="Minx P."/>
            <person name="Mitreva M."/>
            <person name="Roeseler W."/>
            <person name="Tian H."/>
            <person name="Witte H."/>
            <person name="Yang S.P."/>
            <person name="Wilson R.K."/>
            <person name="Sommer R.J."/>
        </authorList>
    </citation>
    <scope>NUCLEOTIDE SEQUENCE [LARGE SCALE GENOMIC DNA]</scope>
    <source>
        <strain evidence="2">PS312</strain>
    </source>
</reference>
<dbReference type="SUPFAM" id="SSF81383">
    <property type="entry name" value="F-box domain"/>
    <property type="match status" value="1"/>
</dbReference>
<keyword evidence="2" id="KW-1185">Reference proteome</keyword>
<name>A0A2A6BSH9_PRIPA</name>
<accession>A0A8R1YPM7</accession>
<evidence type="ECO:0000313" key="1">
    <source>
        <dbReference type="EnsemblMetazoa" id="PPA37164.1"/>
    </source>
</evidence>
<reference evidence="1" key="2">
    <citation type="submission" date="2022-06" db="UniProtKB">
        <authorList>
            <consortium name="EnsemblMetazoa"/>
        </authorList>
    </citation>
    <scope>IDENTIFICATION</scope>
    <source>
        <strain evidence="1">PS312</strain>
    </source>
</reference>
<dbReference type="Proteomes" id="UP000005239">
    <property type="component" value="Unassembled WGS sequence"/>
</dbReference>
<dbReference type="InterPro" id="IPR001810">
    <property type="entry name" value="F-box_dom"/>
</dbReference>